<gene>
    <name evidence="1" type="ORF">O6H91_13G013100</name>
</gene>
<keyword evidence="2" id="KW-1185">Reference proteome</keyword>
<name>A0ACC2BSA3_DIPCM</name>
<evidence type="ECO:0000313" key="2">
    <source>
        <dbReference type="Proteomes" id="UP001162992"/>
    </source>
</evidence>
<organism evidence="1 2">
    <name type="scientific">Diphasiastrum complanatum</name>
    <name type="common">Issler's clubmoss</name>
    <name type="synonym">Lycopodium complanatum</name>
    <dbReference type="NCBI Taxonomy" id="34168"/>
    <lineage>
        <taxon>Eukaryota</taxon>
        <taxon>Viridiplantae</taxon>
        <taxon>Streptophyta</taxon>
        <taxon>Embryophyta</taxon>
        <taxon>Tracheophyta</taxon>
        <taxon>Lycopodiopsida</taxon>
        <taxon>Lycopodiales</taxon>
        <taxon>Lycopodiaceae</taxon>
        <taxon>Lycopodioideae</taxon>
        <taxon>Diphasiastrum</taxon>
    </lineage>
</organism>
<evidence type="ECO:0000313" key="1">
    <source>
        <dbReference type="EMBL" id="KAJ7532645.1"/>
    </source>
</evidence>
<accession>A0ACC2BSA3</accession>
<protein>
    <submittedName>
        <fullName evidence="1">Uncharacterized protein</fullName>
    </submittedName>
</protein>
<reference evidence="2" key="1">
    <citation type="journal article" date="2024" name="Proc. Natl. Acad. Sci. U.S.A.">
        <title>Extraordinary preservation of gene collinearity over three hundred million years revealed in homosporous lycophytes.</title>
        <authorList>
            <person name="Li C."/>
            <person name="Wickell D."/>
            <person name="Kuo L.Y."/>
            <person name="Chen X."/>
            <person name="Nie B."/>
            <person name="Liao X."/>
            <person name="Peng D."/>
            <person name="Ji J."/>
            <person name="Jenkins J."/>
            <person name="Williams M."/>
            <person name="Shu S."/>
            <person name="Plott C."/>
            <person name="Barry K."/>
            <person name="Rajasekar S."/>
            <person name="Grimwood J."/>
            <person name="Han X."/>
            <person name="Sun S."/>
            <person name="Hou Z."/>
            <person name="He W."/>
            <person name="Dai G."/>
            <person name="Sun C."/>
            <person name="Schmutz J."/>
            <person name="Leebens-Mack J.H."/>
            <person name="Li F.W."/>
            <person name="Wang L."/>
        </authorList>
    </citation>
    <scope>NUCLEOTIDE SEQUENCE [LARGE SCALE GENOMIC DNA]</scope>
    <source>
        <strain evidence="2">cv. PW_Plant_1</strain>
    </source>
</reference>
<dbReference type="Proteomes" id="UP001162992">
    <property type="component" value="Chromosome 13"/>
</dbReference>
<proteinExistence type="predicted"/>
<dbReference type="EMBL" id="CM055104">
    <property type="protein sequence ID" value="KAJ7532645.1"/>
    <property type="molecule type" value="Genomic_DNA"/>
</dbReference>
<sequence>MQAKKLFGSERFLSDIHPQGFILLSPISLPLAGQVHPEFVRSTEKVQVAGTHPHPVKDRPSKARQTCSLPRYLVVIVLKNASASYKDSILQGCHNNEANECER</sequence>
<comment type="caution">
    <text evidence="1">The sequence shown here is derived from an EMBL/GenBank/DDBJ whole genome shotgun (WGS) entry which is preliminary data.</text>
</comment>